<dbReference type="Proteomes" id="UP000238312">
    <property type="component" value="Unassembled WGS sequence"/>
</dbReference>
<evidence type="ECO:0000313" key="2">
    <source>
        <dbReference type="EMBL" id="PRX68666.1"/>
    </source>
</evidence>
<evidence type="ECO:0000313" key="3">
    <source>
        <dbReference type="Proteomes" id="UP000238312"/>
    </source>
</evidence>
<name>A0A2T0N7W4_9ACTN</name>
<keyword evidence="1" id="KW-0812">Transmembrane</keyword>
<keyword evidence="1" id="KW-1133">Transmembrane helix</keyword>
<feature type="transmembrane region" description="Helical" evidence="1">
    <location>
        <begin position="27"/>
        <end position="50"/>
    </location>
</feature>
<reference evidence="2 3" key="1">
    <citation type="submission" date="2018-03" db="EMBL/GenBank/DDBJ databases">
        <title>Genomic Encyclopedia of Type Strains, Phase III (KMG-III): the genomes of soil and plant-associated and newly described type strains.</title>
        <authorList>
            <person name="Whitman W."/>
        </authorList>
    </citation>
    <scope>NUCLEOTIDE SEQUENCE [LARGE SCALE GENOMIC DNA]</scope>
    <source>
        <strain evidence="2 3">CGMCC 4.7104</strain>
    </source>
</reference>
<sequence>MNGYTPQPSAPEPRGSWFSRLSSFQQIMLSFSVVFVVLGLAAVVVFAVAIPERPQARLLTDQEIEELRKELPPTFTRQEDGGQFDSPQQLVETLATFDIECGNAYYYISTTKDQVVKCWTGQGTVLFIVARPGDTEFRYRLSSDQAVQALNSLYLFGRNWALSTACDADYGNRVRRAIGGEFLRAQYMKPTDC</sequence>
<keyword evidence="3" id="KW-1185">Reference proteome</keyword>
<keyword evidence="1" id="KW-0472">Membrane</keyword>
<proteinExistence type="predicted"/>
<accession>A0A2T0N7W4</accession>
<protein>
    <submittedName>
        <fullName evidence="2">Uncharacterized protein</fullName>
    </submittedName>
</protein>
<dbReference type="EMBL" id="PVNG01000003">
    <property type="protein sequence ID" value="PRX68666.1"/>
    <property type="molecule type" value="Genomic_DNA"/>
</dbReference>
<dbReference type="RefSeq" id="WP_106236997.1">
    <property type="nucleotide sequence ID" value="NZ_PVNG01000003.1"/>
</dbReference>
<dbReference type="AlphaFoldDB" id="A0A2T0N7W4"/>
<organism evidence="2 3">
    <name type="scientific">Nonomuraea fuscirosea</name>
    <dbReference type="NCBI Taxonomy" id="1291556"/>
    <lineage>
        <taxon>Bacteria</taxon>
        <taxon>Bacillati</taxon>
        <taxon>Actinomycetota</taxon>
        <taxon>Actinomycetes</taxon>
        <taxon>Streptosporangiales</taxon>
        <taxon>Streptosporangiaceae</taxon>
        <taxon>Nonomuraea</taxon>
    </lineage>
</organism>
<comment type="caution">
    <text evidence="2">The sequence shown here is derived from an EMBL/GenBank/DDBJ whole genome shotgun (WGS) entry which is preliminary data.</text>
</comment>
<evidence type="ECO:0000256" key="1">
    <source>
        <dbReference type="SAM" id="Phobius"/>
    </source>
</evidence>
<gene>
    <name evidence="2" type="ORF">B0I32_103628</name>
</gene>